<comment type="caution">
    <text evidence="2">The sequence shown here is derived from an EMBL/GenBank/DDBJ whole genome shotgun (WGS) entry which is preliminary data.</text>
</comment>
<organism evidence="2 3">
    <name type="scientific">Candidatus Brachybacterium merdavium</name>
    <dbReference type="NCBI Taxonomy" id="2838513"/>
    <lineage>
        <taxon>Bacteria</taxon>
        <taxon>Bacillati</taxon>
        <taxon>Actinomycetota</taxon>
        <taxon>Actinomycetes</taxon>
        <taxon>Micrococcales</taxon>
        <taxon>Dermabacteraceae</taxon>
        <taxon>Brachybacterium</taxon>
    </lineage>
</organism>
<reference evidence="2" key="2">
    <citation type="submission" date="2021-04" db="EMBL/GenBank/DDBJ databases">
        <authorList>
            <person name="Gilroy R."/>
        </authorList>
    </citation>
    <scope>NUCLEOTIDE SEQUENCE</scope>
    <source>
        <strain evidence="2">ChiHjej13B12-24818</strain>
    </source>
</reference>
<dbReference type="Pfam" id="PF14155">
    <property type="entry name" value="DUF4307"/>
    <property type="match status" value="1"/>
</dbReference>
<evidence type="ECO:0000313" key="2">
    <source>
        <dbReference type="EMBL" id="HJB09785.1"/>
    </source>
</evidence>
<dbReference type="Proteomes" id="UP000823823">
    <property type="component" value="Unassembled WGS sequence"/>
</dbReference>
<reference evidence="2" key="1">
    <citation type="journal article" date="2021" name="PeerJ">
        <title>Extensive microbial diversity within the chicken gut microbiome revealed by metagenomics and culture.</title>
        <authorList>
            <person name="Gilroy R."/>
            <person name="Ravi A."/>
            <person name="Getino M."/>
            <person name="Pursley I."/>
            <person name="Horton D.L."/>
            <person name="Alikhan N.F."/>
            <person name="Baker D."/>
            <person name="Gharbi K."/>
            <person name="Hall N."/>
            <person name="Watson M."/>
            <person name="Adriaenssens E.M."/>
            <person name="Foster-Nyarko E."/>
            <person name="Jarju S."/>
            <person name="Secka A."/>
            <person name="Antonio M."/>
            <person name="Oren A."/>
            <person name="Chaudhuri R.R."/>
            <person name="La Ragione R."/>
            <person name="Hildebrand F."/>
            <person name="Pallen M.J."/>
        </authorList>
    </citation>
    <scope>NUCLEOTIDE SEQUENCE</scope>
    <source>
        <strain evidence="2">ChiHjej13B12-24818</strain>
    </source>
</reference>
<keyword evidence="1" id="KW-0812">Transmembrane</keyword>
<accession>A0A9D2RN45</accession>
<dbReference type="AlphaFoldDB" id="A0A9D2RN45"/>
<name>A0A9D2RN45_9MICO</name>
<dbReference type="EMBL" id="DWZH01000035">
    <property type="protein sequence ID" value="HJB09785.1"/>
    <property type="molecule type" value="Genomic_DNA"/>
</dbReference>
<keyword evidence="1" id="KW-0472">Membrane</keyword>
<evidence type="ECO:0000313" key="3">
    <source>
        <dbReference type="Proteomes" id="UP000823823"/>
    </source>
</evidence>
<gene>
    <name evidence="2" type="ORF">H9786_04520</name>
</gene>
<keyword evidence="1" id="KW-1133">Transmembrane helix</keyword>
<protein>
    <submittedName>
        <fullName evidence="2">DUF4307 domain-containing protein</fullName>
    </submittedName>
</protein>
<sequence length="130" mass="13872">MNESSDRLAERYGKPIISPRAGKVIAIVAGLLLLAIVSFMGLNYADRPVSSDVLTYEHVASDRIAVEFTVSMDPGTEAVCSLQAMNEGRAQIGFVEATVPAQSQRHSSHRVEIATQGEAVSAEVLGCEPL</sequence>
<evidence type="ECO:0000256" key="1">
    <source>
        <dbReference type="SAM" id="Phobius"/>
    </source>
</evidence>
<feature type="transmembrane region" description="Helical" evidence="1">
    <location>
        <begin position="21"/>
        <end position="42"/>
    </location>
</feature>
<dbReference type="InterPro" id="IPR025443">
    <property type="entry name" value="DUF4307"/>
</dbReference>
<proteinExistence type="predicted"/>